<keyword evidence="2" id="KW-1185">Reference proteome</keyword>
<dbReference type="Proteomes" id="UP000616608">
    <property type="component" value="Unassembled WGS sequence"/>
</dbReference>
<dbReference type="AlphaFoldDB" id="A0A917GAH8"/>
<organism evidence="1 2">
    <name type="scientific">Lysinibacillus alkalisoli</name>
    <dbReference type="NCBI Taxonomy" id="1911548"/>
    <lineage>
        <taxon>Bacteria</taxon>
        <taxon>Bacillati</taxon>
        <taxon>Bacillota</taxon>
        <taxon>Bacilli</taxon>
        <taxon>Bacillales</taxon>
        <taxon>Bacillaceae</taxon>
        <taxon>Lysinibacillus</taxon>
    </lineage>
</organism>
<accession>A0A917GAH8</accession>
<evidence type="ECO:0000313" key="2">
    <source>
        <dbReference type="Proteomes" id="UP000616608"/>
    </source>
</evidence>
<gene>
    <name evidence="1" type="ORF">GCM10007425_29460</name>
</gene>
<protein>
    <recommendedName>
        <fullName evidence="3">Head decoration protein</fullName>
    </recommendedName>
</protein>
<dbReference type="EMBL" id="BMJT01000013">
    <property type="protein sequence ID" value="GGG32894.1"/>
    <property type="molecule type" value="Genomic_DNA"/>
</dbReference>
<reference evidence="1" key="1">
    <citation type="journal article" date="2014" name="Int. J. Syst. Evol. Microbiol.">
        <title>Complete genome sequence of Corynebacterium casei LMG S-19264T (=DSM 44701T), isolated from a smear-ripened cheese.</title>
        <authorList>
            <consortium name="US DOE Joint Genome Institute (JGI-PGF)"/>
            <person name="Walter F."/>
            <person name="Albersmeier A."/>
            <person name="Kalinowski J."/>
            <person name="Ruckert C."/>
        </authorList>
    </citation>
    <scope>NUCLEOTIDE SEQUENCE</scope>
    <source>
        <strain evidence="1">CGMCC 1.15760</strain>
    </source>
</reference>
<proteinExistence type="predicted"/>
<dbReference type="RefSeq" id="WP_188615832.1">
    <property type="nucleotide sequence ID" value="NZ_BMJT01000013.1"/>
</dbReference>
<reference evidence="1" key="2">
    <citation type="submission" date="2020-09" db="EMBL/GenBank/DDBJ databases">
        <authorList>
            <person name="Sun Q."/>
            <person name="Zhou Y."/>
        </authorList>
    </citation>
    <scope>NUCLEOTIDE SEQUENCE</scope>
    <source>
        <strain evidence="1">CGMCC 1.15760</strain>
    </source>
</reference>
<evidence type="ECO:0000313" key="1">
    <source>
        <dbReference type="EMBL" id="GGG32894.1"/>
    </source>
</evidence>
<name>A0A917GAH8_9BACI</name>
<comment type="caution">
    <text evidence="1">The sequence shown here is derived from an EMBL/GenBank/DDBJ whole genome shotgun (WGS) entry which is preliminary data.</text>
</comment>
<evidence type="ECO:0008006" key="3">
    <source>
        <dbReference type="Google" id="ProtNLM"/>
    </source>
</evidence>
<sequence length="122" mass="13132">MRELNETVGVFQPDKLILDPTYPQQVGSGVFADQATPTLILRGQLLAKNAEGKLVLAGADNKDHLSICLTDTMVEKETVGEVLLAGAVNANGIIVPEGEDVYSYKEDLRANNIYIKNTIGGM</sequence>